<accession>A0ABN6ZR80</accession>
<dbReference type="PANTHER" id="PTHR40696">
    <property type="entry name" value="DUF371 FAMILY PROTEIN"/>
    <property type="match status" value="1"/>
</dbReference>
<dbReference type="RefSeq" id="WP_338250431.1">
    <property type="nucleotide sequence ID" value="NZ_AP028907.1"/>
</dbReference>
<keyword evidence="2" id="KW-1185">Reference proteome</keyword>
<proteinExistence type="predicted"/>
<dbReference type="InterPro" id="IPR007171">
    <property type="entry name" value="DUF371"/>
</dbReference>
<dbReference type="PANTHER" id="PTHR40696:SF1">
    <property type="entry name" value="DUF371 DOMAIN-CONTAINING PROTEIN"/>
    <property type="match status" value="1"/>
</dbReference>
<dbReference type="EMBL" id="AP028907">
    <property type="protein sequence ID" value="BES82782.1"/>
    <property type="molecule type" value="Genomic_DNA"/>
</dbReference>
<dbReference type="Proteomes" id="UP001341135">
    <property type="component" value="Chromosome"/>
</dbReference>
<organism evidence="1 2">
    <name type="scientific">Pyrodictium abyssi</name>
    <dbReference type="NCBI Taxonomy" id="54256"/>
    <lineage>
        <taxon>Archaea</taxon>
        <taxon>Thermoproteota</taxon>
        <taxon>Thermoprotei</taxon>
        <taxon>Desulfurococcales</taxon>
        <taxon>Pyrodictiaceae</taxon>
        <taxon>Pyrodictium</taxon>
    </lineage>
</organism>
<evidence type="ECO:0000313" key="2">
    <source>
        <dbReference type="Proteomes" id="UP001341135"/>
    </source>
</evidence>
<evidence type="ECO:0000313" key="1">
    <source>
        <dbReference type="EMBL" id="BES82782.1"/>
    </source>
</evidence>
<gene>
    <name evidence="1" type="ORF">PABY_23490</name>
</gene>
<evidence type="ECO:0008006" key="3">
    <source>
        <dbReference type="Google" id="ProtNLM"/>
    </source>
</evidence>
<dbReference type="GeneID" id="89290352"/>
<sequence>MAGRVCVRLLQCRGHPNVQLAHRSTLELEKESSLTPRGDCIACVSCRGSPEDCARSRGLAALYVAALSLFPPGVAGTVVSGVSPASEPGRLIARRSCHRADSILVAADKAAADAPETLRRLLASSYTRCLALYLVFAPDDDVDTVYESVGCIVEDMGDGGASGDPG</sequence>
<dbReference type="InterPro" id="IPR023131">
    <property type="entry name" value="Mth639-like_dom_sf"/>
</dbReference>
<dbReference type="Pfam" id="PF04027">
    <property type="entry name" value="DUF371"/>
    <property type="match status" value="1"/>
</dbReference>
<dbReference type="Gene3D" id="2.60.120.630">
    <property type="entry name" value="mth639 domain like"/>
    <property type="match status" value="1"/>
</dbReference>
<reference evidence="1 2" key="1">
    <citation type="submission" date="2023-09" db="EMBL/GenBank/DDBJ databases">
        <title>Pyrofollis japonicus gen. nov. sp. nov., a novel member of the family Pyrodictiaceae isolated from the Iheya North hydrothermal field.</title>
        <authorList>
            <person name="Miyazaki U."/>
            <person name="Sanari M."/>
            <person name="Tame A."/>
            <person name="Kitajima M."/>
            <person name="Okamoto A."/>
            <person name="Sawayama S."/>
            <person name="Miyazaki J."/>
            <person name="Takai K."/>
            <person name="Nakagawa S."/>
        </authorList>
    </citation>
    <scope>NUCLEOTIDE SEQUENCE [LARGE SCALE GENOMIC DNA]</scope>
    <source>
        <strain evidence="1 2">AV2</strain>
    </source>
</reference>
<name>A0ABN6ZR80_9CREN</name>
<protein>
    <recommendedName>
        <fullName evidence="3">DUF371 domain-containing protein</fullName>
    </recommendedName>
</protein>